<feature type="compositionally biased region" description="Basic and acidic residues" evidence="1">
    <location>
        <begin position="420"/>
        <end position="429"/>
    </location>
</feature>
<feature type="compositionally biased region" description="Polar residues" evidence="1">
    <location>
        <begin position="383"/>
        <end position="403"/>
    </location>
</feature>
<dbReference type="PANTHER" id="PTHR38848:SF3">
    <property type="entry name" value="G-PROTEIN COUPLED RECEPTORS FAMILY 3 PROFILE DOMAIN-CONTAINING PROTEIN"/>
    <property type="match status" value="1"/>
</dbReference>
<sequence>MGILPRDVDGNVARNGVADDKIARTVFTAVSMFCMLSLAYMFGTRARQLKLNNLAGMNIVRFIVVLMYSFGMCFIASTAILQSGLGLATYSDCYSAIIICLVFYVGSKILMYVFLVERAHVIRAPYNRRIADKVWLICMTVVILGFGIIAVIAFIWPIADLSKVDGKCRIGLPLKVTAPLLSFDIFVNVCFTALFLVLLWPLLRFHRKRTSAGNSGSWPQWIFRRKHLGGDIEMREHAQPQQSDSNERLMQVLRKLVAKTVVGGVLIMIPTLANLTVLFYMQGHEQGWLCFTICSLDVTWAVIIIHWLTVDPADLDGSISTQEGSIDGKPRERMVADLIAQSRSGNRSTGCEGHNSFASDSPAAVTSNGKQLTVIMSHDLNDQDQNTPGDGVRKSTSISQMSYKRSGLDGASDKWALIDSDARKDMDER</sequence>
<feature type="transmembrane region" description="Helical" evidence="2">
    <location>
        <begin position="134"/>
        <end position="159"/>
    </location>
</feature>
<feature type="transmembrane region" description="Helical" evidence="2">
    <location>
        <begin position="22"/>
        <end position="42"/>
    </location>
</feature>
<evidence type="ECO:0000256" key="2">
    <source>
        <dbReference type="SAM" id="Phobius"/>
    </source>
</evidence>
<feature type="transmembrane region" description="Helical" evidence="2">
    <location>
        <begin position="62"/>
        <end position="82"/>
    </location>
</feature>
<dbReference type="EMBL" id="JAGTJR010000007">
    <property type="protein sequence ID" value="KAH7057444.1"/>
    <property type="molecule type" value="Genomic_DNA"/>
</dbReference>
<feature type="transmembrane region" description="Helical" evidence="2">
    <location>
        <begin position="286"/>
        <end position="308"/>
    </location>
</feature>
<feature type="transmembrane region" description="Helical" evidence="2">
    <location>
        <begin position="94"/>
        <end position="114"/>
    </location>
</feature>
<accession>A0ABQ8GJI6</accession>
<proteinExistence type="predicted"/>
<feature type="region of interest" description="Disordered" evidence="1">
    <location>
        <begin position="343"/>
        <end position="364"/>
    </location>
</feature>
<feature type="region of interest" description="Disordered" evidence="1">
    <location>
        <begin position="379"/>
        <end position="429"/>
    </location>
</feature>
<reference evidence="3 4" key="1">
    <citation type="journal article" date="2021" name="Nat. Commun.">
        <title>Genetic determinants of endophytism in the Arabidopsis root mycobiome.</title>
        <authorList>
            <person name="Mesny F."/>
            <person name="Miyauchi S."/>
            <person name="Thiergart T."/>
            <person name="Pickel B."/>
            <person name="Atanasova L."/>
            <person name="Karlsson M."/>
            <person name="Huettel B."/>
            <person name="Barry K.W."/>
            <person name="Haridas S."/>
            <person name="Chen C."/>
            <person name="Bauer D."/>
            <person name="Andreopoulos W."/>
            <person name="Pangilinan J."/>
            <person name="LaButti K."/>
            <person name="Riley R."/>
            <person name="Lipzen A."/>
            <person name="Clum A."/>
            <person name="Drula E."/>
            <person name="Henrissat B."/>
            <person name="Kohler A."/>
            <person name="Grigoriev I.V."/>
            <person name="Martin F.M."/>
            <person name="Hacquard S."/>
        </authorList>
    </citation>
    <scope>NUCLEOTIDE SEQUENCE [LARGE SCALE GENOMIC DNA]</scope>
    <source>
        <strain evidence="3 4">MPI-SDFR-AT-0080</strain>
    </source>
</reference>
<evidence type="ECO:0000256" key="1">
    <source>
        <dbReference type="SAM" id="MobiDB-lite"/>
    </source>
</evidence>
<keyword evidence="2" id="KW-0812">Transmembrane</keyword>
<name>A0ABQ8GJI6_9PEZI</name>
<feature type="transmembrane region" description="Helical" evidence="2">
    <location>
        <begin position="179"/>
        <end position="203"/>
    </location>
</feature>
<keyword evidence="4" id="KW-1185">Reference proteome</keyword>
<gene>
    <name evidence="3" type="ORF">B0J12DRAFT_726513</name>
</gene>
<comment type="caution">
    <text evidence="3">The sequence shown here is derived from an EMBL/GenBank/DDBJ whole genome shotgun (WGS) entry which is preliminary data.</text>
</comment>
<protein>
    <submittedName>
        <fullName evidence="3">Uncharacterized protein</fullName>
    </submittedName>
</protein>
<evidence type="ECO:0000313" key="4">
    <source>
        <dbReference type="Proteomes" id="UP000774617"/>
    </source>
</evidence>
<organism evidence="3 4">
    <name type="scientific">Macrophomina phaseolina</name>
    <dbReference type="NCBI Taxonomy" id="35725"/>
    <lineage>
        <taxon>Eukaryota</taxon>
        <taxon>Fungi</taxon>
        <taxon>Dikarya</taxon>
        <taxon>Ascomycota</taxon>
        <taxon>Pezizomycotina</taxon>
        <taxon>Dothideomycetes</taxon>
        <taxon>Dothideomycetes incertae sedis</taxon>
        <taxon>Botryosphaeriales</taxon>
        <taxon>Botryosphaeriaceae</taxon>
        <taxon>Macrophomina</taxon>
    </lineage>
</organism>
<feature type="transmembrane region" description="Helical" evidence="2">
    <location>
        <begin position="256"/>
        <end position="280"/>
    </location>
</feature>
<keyword evidence="2" id="KW-1133">Transmembrane helix</keyword>
<keyword evidence="2" id="KW-0472">Membrane</keyword>
<dbReference type="Proteomes" id="UP000774617">
    <property type="component" value="Unassembled WGS sequence"/>
</dbReference>
<evidence type="ECO:0000313" key="3">
    <source>
        <dbReference type="EMBL" id="KAH7057444.1"/>
    </source>
</evidence>
<dbReference type="PANTHER" id="PTHR38848">
    <property type="entry name" value="G-PROTEIN COUPLED RECEPTORS FAMILY 3 PROFILE DOMAIN-CONTAINING PROTEIN"/>
    <property type="match status" value="1"/>
</dbReference>